<gene>
    <name evidence="4" type="ORF">ESP51_05965</name>
    <name evidence="3" type="ORF">ESP51_19170</name>
</gene>
<keyword evidence="3" id="KW-0067">ATP-binding</keyword>
<keyword evidence="3" id="KW-0378">Hydrolase</keyword>
<dbReference type="AlphaFoldDB" id="A0A4Q2KRA3"/>
<dbReference type="EMBL" id="SDPN01000063">
    <property type="protein sequence ID" value="RXZ67107.1"/>
    <property type="molecule type" value="Genomic_DNA"/>
</dbReference>
<dbReference type="Proteomes" id="UP000293865">
    <property type="component" value="Unassembled WGS sequence"/>
</dbReference>
<keyword evidence="1" id="KW-0812">Transmembrane</keyword>
<evidence type="ECO:0000259" key="2">
    <source>
        <dbReference type="Pfam" id="PF13400"/>
    </source>
</evidence>
<dbReference type="Pfam" id="PF13400">
    <property type="entry name" value="Tad"/>
    <property type="match status" value="1"/>
</dbReference>
<accession>A0A4Q2KRA3</accession>
<evidence type="ECO:0000313" key="3">
    <source>
        <dbReference type="EMBL" id="RXZ67107.1"/>
    </source>
</evidence>
<feature type="transmembrane region" description="Helical" evidence="1">
    <location>
        <begin position="12"/>
        <end position="35"/>
    </location>
</feature>
<keyword evidence="3" id="KW-0347">Helicase</keyword>
<feature type="domain" description="Putative Flp pilus-assembly TadG-like N-terminal" evidence="2">
    <location>
        <begin position="11"/>
        <end position="58"/>
    </location>
</feature>
<sequence>MRRRSIVDEGGAASVLALGIVGAIVALTVAVVPMLTVFVASQRAANAADAAALAAADATSGAVPGVPCQLAGQVAARNGATLGSCEALGPAASVTVTVSVLGFELDAAARAGPPEQTGEWSG</sequence>
<keyword evidence="3" id="KW-0547">Nucleotide-binding</keyword>
<reference evidence="3 5" key="1">
    <citation type="submission" date="2019-01" db="EMBL/GenBank/DDBJ databases">
        <title>Agromyces.</title>
        <authorList>
            <person name="Li J."/>
        </authorList>
    </citation>
    <scope>NUCLEOTIDE SEQUENCE [LARGE SCALE GENOMIC DNA]</scope>
    <source>
        <strain evidence="3 5">DSM 15934</strain>
    </source>
</reference>
<name>A0A4Q2KRA3_9MICO</name>
<proteinExistence type="predicted"/>
<dbReference type="InterPro" id="IPR021202">
    <property type="entry name" value="Rv3654c-like"/>
</dbReference>
<protein>
    <submittedName>
        <fullName evidence="3">Helicase</fullName>
    </submittedName>
</protein>
<comment type="caution">
    <text evidence="3">The sequence shown here is derived from an EMBL/GenBank/DDBJ whole genome shotgun (WGS) entry which is preliminary data.</text>
</comment>
<dbReference type="InterPro" id="IPR028087">
    <property type="entry name" value="Tad_N"/>
</dbReference>
<dbReference type="RefSeq" id="WP_129519975.1">
    <property type="nucleotide sequence ID" value="NZ_SDPN01000007.1"/>
</dbReference>
<dbReference type="NCBIfam" id="TIGR03816">
    <property type="entry name" value="tadE_like_DECH"/>
    <property type="match status" value="1"/>
</dbReference>
<evidence type="ECO:0000313" key="5">
    <source>
        <dbReference type="Proteomes" id="UP000293865"/>
    </source>
</evidence>
<dbReference type="GO" id="GO:0004386">
    <property type="term" value="F:helicase activity"/>
    <property type="evidence" value="ECO:0007669"/>
    <property type="project" value="UniProtKB-KW"/>
</dbReference>
<dbReference type="EMBL" id="SDPN01000007">
    <property type="protein sequence ID" value="RXZ72155.1"/>
    <property type="molecule type" value="Genomic_DNA"/>
</dbReference>
<evidence type="ECO:0000313" key="4">
    <source>
        <dbReference type="EMBL" id="RXZ72155.1"/>
    </source>
</evidence>
<keyword evidence="1" id="KW-1133">Transmembrane helix</keyword>
<evidence type="ECO:0000256" key="1">
    <source>
        <dbReference type="SAM" id="Phobius"/>
    </source>
</evidence>
<keyword evidence="1" id="KW-0472">Membrane</keyword>
<keyword evidence="5" id="KW-1185">Reference proteome</keyword>
<organism evidence="3 5">
    <name type="scientific">Agromyces albus</name>
    <dbReference type="NCBI Taxonomy" id="205332"/>
    <lineage>
        <taxon>Bacteria</taxon>
        <taxon>Bacillati</taxon>
        <taxon>Actinomycetota</taxon>
        <taxon>Actinomycetes</taxon>
        <taxon>Micrococcales</taxon>
        <taxon>Microbacteriaceae</taxon>
        <taxon>Agromyces</taxon>
    </lineage>
</organism>
<dbReference type="OrthoDB" id="5008130at2"/>